<evidence type="ECO:0000256" key="6">
    <source>
        <dbReference type="SAM" id="Phobius"/>
    </source>
</evidence>
<dbReference type="AlphaFoldDB" id="A0AAQ5Z1N4"/>
<reference evidence="7" key="3">
    <citation type="submission" date="2025-09" db="UniProtKB">
        <authorList>
            <consortium name="Ensembl"/>
        </authorList>
    </citation>
    <scope>IDENTIFICATION</scope>
</reference>
<dbReference type="GO" id="GO:0031966">
    <property type="term" value="C:mitochondrial membrane"/>
    <property type="evidence" value="ECO:0007669"/>
    <property type="project" value="TreeGrafter"/>
</dbReference>
<protein>
    <submittedName>
        <fullName evidence="7">Uncharacterized protein</fullName>
    </submittedName>
</protein>
<dbReference type="GO" id="GO:0001836">
    <property type="term" value="P:release of cytochrome c from mitochondria"/>
    <property type="evidence" value="ECO:0007669"/>
    <property type="project" value="TreeGrafter"/>
</dbReference>
<feature type="transmembrane region" description="Helical" evidence="6">
    <location>
        <begin position="152"/>
        <end position="176"/>
    </location>
</feature>
<keyword evidence="5 6" id="KW-0472">Membrane</keyword>
<evidence type="ECO:0000256" key="1">
    <source>
        <dbReference type="ARBA" id="ARBA00004141"/>
    </source>
</evidence>
<name>A0AAQ5Z1N4_AMPOC</name>
<dbReference type="Proteomes" id="UP001501940">
    <property type="component" value="Chromosome 20"/>
</dbReference>
<comment type="subcellular location">
    <subcellularLocation>
        <location evidence="1">Membrane</location>
        <topology evidence="1">Multi-pass membrane protein</topology>
    </subcellularLocation>
</comment>
<evidence type="ECO:0000256" key="2">
    <source>
        <dbReference type="ARBA" id="ARBA00007262"/>
    </source>
</evidence>
<evidence type="ECO:0000313" key="8">
    <source>
        <dbReference type="Proteomes" id="UP001501940"/>
    </source>
</evidence>
<evidence type="ECO:0000256" key="5">
    <source>
        <dbReference type="ARBA" id="ARBA00023136"/>
    </source>
</evidence>
<keyword evidence="8" id="KW-1185">Reference proteome</keyword>
<reference evidence="7 8" key="1">
    <citation type="submission" date="2022-01" db="EMBL/GenBank/DDBJ databases">
        <title>A chromosome-scale genome assembly of the false clownfish, Amphiprion ocellaris.</title>
        <authorList>
            <person name="Ryu T."/>
        </authorList>
    </citation>
    <scope>NUCLEOTIDE SEQUENCE [LARGE SCALE GENOMIC DNA]</scope>
</reference>
<feature type="transmembrane region" description="Helical" evidence="6">
    <location>
        <begin position="121"/>
        <end position="146"/>
    </location>
</feature>
<dbReference type="Ensembl" id="ENSAOCT00000045985.1">
    <property type="protein sequence ID" value="ENSAOCP00000059988.1"/>
    <property type="gene ID" value="ENSAOCG00000029251.1"/>
</dbReference>
<dbReference type="GO" id="GO:0097193">
    <property type="term" value="P:intrinsic apoptotic signaling pathway"/>
    <property type="evidence" value="ECO:0007669"/>
    <property type="project" value="TreeGrafter"/>
</dbReference>
<dbReference type="Pfam" id="PF06140">
    <property type="entry name" value="Ifi-6-16"/>
    <property type="match status" value="1"/>
</dbReference>
<accession>A0AAQ5Z1N4</accession>
<reference evidence="7" key="2">
    <citation type="submission" date="2025-08" db="UniProtKB">
        <authorList>
            <consortium name="Ensembl"/>
        </authorList>
    </citation>
    <scope>IDENTIFICATION</scope>
</reference>
<dbReference type="GeneTree" id="ENSGT00940000169951"/>
<dbReference type="InterPro" id="IPR009311">
    <property type="entry name" value="IFI6/IFI27-like"/>
</dbReference>
<keyword evidence="3 6" id="KW-0812">Transmembrane</keyword>
<comment type="similarity">
    <text evidence="2">Belongs to the IFI6/IFI27 family.</text>
</comment>
<proteinExistence type="inferred from homology"/>
<evidence type="ECO:0000256" key="3">
    <source>
        <dbReference type="ARBA" id="ARBA00022692"/>
    </source>
</evidence>
<dbReference type="PANTHER" id="PTHR16932:SF38">
    <property type="entry name" value="INTERFERON ALPHA INDUCIBLE PROTEIN 46-RELATED"/>
    <property type="match status" value="1"/>
</dbReference>
<sequence>MFAMFECSKFMSNPMHGSGCLLQLFFMENSTNGQHLNIRGRQRSTGQDSDADAHTVSFIQKLQLILLYKIQSSVSLFILSENMGLLTAVAIAAGAGGAVVSAPFVLGAIGFTSAGIAAGSYAAGMMSSAAVANGGGVAAGSVVAVLQSVGAAGLSATASAAVAGVGATVGWLASFIS</sequence>
<evidence type="ECO:0000256" key="4">
    <source>
        <dbReference type="ARBA" id="ARBA00022989"/>
    </source>
</evidence>
<dbReference type="PANTHER" id="PTHR16932">
    <property type="entry name" value="INTERFERON ALPHA-INDUCIBLE PROTEIN 27"/>
    <property type="match status" value="1"/>
</dbReference>
<dbReference type="InterPro" id="IPR038213">
    <property type="entry name" value="IFI6/IFI27-like_sf"/>
</dbReference>
<evidence type="ECO:0000313" key="7">
    <source>
        <dbReference type="Ensembl" id="ENSAOCP00000059988.1"/>
    </source>
</evidence>
<keyword evidence="4 6" id="KW-1133">Transmembrane helix</keyword>
<dbReference type="Gene3D" id="6.10.110.10">
    <property type="match status" value="1"/>
</dbReference>
<organism evidence="7 8">
    <name type="scientific">Amphiprion ocellaris</name>
    <name type="common">Clown anemonefish</name>
    <dbReference type="NCBI Taxonomy" id="80972"/>
    <lineage>
        <taxon>Eukaryota</taxon>
        <taxon>Metazoa</taxon>
        <taxon>Chordata</taxon>
        <taxon>Craniata</taxon>
        <taxon>Vertebrata</taxon>
        <taxon>Euteleostomi</taxon>
        <taxon>Actinopterygii</taxon>
        <taxon>Neopterygii</taxon>
        <taxon>Teleostei</taxon>
        <taxon>Neoteleostei</taxon>
        <taxon>Acanthomorphata</taxon>
        <taxon>Ovalentaria</taxon>
        <taxon>Pomacentridae</taxon>
        <taxon>Amphiprion</taxon>
    </lineage>
</organism>